<evidence type="ECO:0000256" key="3">
    <source>
        <dbReference type="ARBA" id="ARBA00013531"/>
    </source>
</evidence>
<feature type="domain" description="Cytochrome b/b6 N-terminal region profile" evidence="20">
    <location>
        <begin position="1"/>
        <end position="210"/>
    </location>
</feature>
<feature type="transmembrane region" description="Helical" evidence="19">
    <location>
        <begin position="114"/>
        <end position="134"/>
    </location>
</feature>
<feature type="binding site" description="axial binding residue" evidence="18">
    <location>
        <position position="197"/>
    </location>
    <ligand>
        <name>heme b</name>
        <dbReference type="ChEBI" id="CHEBI:60344"/>
        <label>b566</label>
    </ligand>
    <ligandPart>
        <name>Fe</name>
        <dbReference type="ChEBI" id="CHEBI:18248"/>
    </ligandPart>
</feature>
<dbReference type="SUPFAM" id="SSF81648">
    <property type="entry name" value="a domain/subunit of cytochrome bc1 complex (Ubiquinol-cytochrome c reductase)"/>
    <property type="match status" value="1"/>
</dbReference>
<organism evidence="22">
    <name type="scientific">Garrulax cineraceus</name>
    <name type="common">moustached laughingthrush</name>
    <dbReference type="NCBI Taxonomy" id="520168"/>
    <lineage>
        <taxon>Eukaryota</taxon>
        <taxon>Metazoa</taxon>
        <taxon>Chordata</taxon>
        <taxon>Craniata</taxon>
        <taxon>Vertebrata</taxon>
        <taxon>Euteleostomi</taxon>
        <taxon>Archelosauria</taxon>
        <taxon>Archosauria</taxon>
        <taxon>Dinosauria</taxon>
        <taxon>Saurischia</taxon>
        <taxon>Theropoda</taxon>
        <taxon>Coelurosauria</taxon>
        <taxon>Aves</taxon>
        <taxon>Neognathae</taxon>
        <taxon>Neoaves</taxon>
        <taxon>Telluraves</taxon>
        <taxon>Australaves</taxon>
        <taxon>Passeriformes</taxon>
        <taxon>Sylvioidea</taxon>
        <taxon>Leiothrichidae</taxon>
        <taxon>Garrulax</taxon>
    </lineage>
</organism>
<dbReference type="GO" id="GO:0046872">
    <property type="term" value="F:metal ion binding"/>
    <property type="evidence" value="ECO:0007669"/>
    <property type="project" value="UniProtKB-UniRule"/>
</dbReference>
<dbReference type="PROSITE" id="PS51002">
    <property type="entry name" value="CYTB_NTER"/>
    <property type="match status" value="1"/>
</dbReference>
<dbReference type="CDD" id="cd00284">
    <property type="entry name" value="Cytochrome_b_N"/>
    <property type="match status" value="1"/>
</dbReference>
<evidence type="ECO:0000256" key="13">
    <source>
        <dbReference type="ARBA" id="ARBA00023075"/>
    </source>
</evidence>
<evidence type="ECO:0000313" key="22">
    <source>
        <dbReference type="EMBL" id="AFB19928.1"/>
    </source>
</evidence>
<keyword evidence="12 18" id="KW-0408">Iron</keyword>
<dbReference type="AlphaFoldDB" id="H6VFL9"/>
<evidence type="ECO:0000256" key="9">
    <source>
        <dbReference type="ARBA" id="ARBA00022792"/>
    </source>
</evidence>
<dbReference type="InterPro" id="IPR048259">
    <property type="entry name" value="Cytochrome_b_N_euk/bac"/>
</dbReference>
<keyword evidence="14 19" id="KW-0496">Mitochondrion</keyword>
<proteinExistence type="inferred from homology"/>
<keyword evidence="10 19" id="KW-0249">Electron transport</keyword>
<dbReference type="CTD" id="4519"/>
<dbReference type="EMBL" id="KF926988">
    <property type="protein sequence ID" value="AHI51901.1"/>
    <property type="molecule type" value="Genomic_DNA"/>
</dbReference>
<dbReference type="SUPFAM" id="SSF81342">
    <property type="entry name" value="Transmembrane di-heme cytochromes"/>
    <property type="match status" value="1"/>
</dbReference>
<gene>
    <name evidence="22" type="primary">CYTB</name>
</gene>
<dbReference type="PROSITE" id="PS51003">
    <property type="entry name" value="CYTB_CTER"/>
    <property type="match status" value="1"/>
</dbReference>
<feature type="transmembrane region" description="Helical" evidence="19">
    <location>
        <begin position="141"/>
        <end position="159"/>
    </location>
</feature>
<dbReference type="GO" id="GO:0006122">
    <property type="term" value="P:mitochondrial electron transport, ubiquinol to cytochrome c"/>
    <property type="evidence" value="ECO:0007669"/>
    <property type="project" value="TreeGrafter"/>
</dbReference>
<keyword evidence="7 19" id="KW-0812">Transmembrane</keyword>
<feature type="transmembrane region" description="Helical" evidence="19">
    <location>
        <begin position="179"/>
        <end position="201"/>
    </location>
</feature>
<dbReference type="InterPro" id="IPR005797">
    <property type="entry name" value="Cyt_b/b6_N"/>
</dbReference>
<dbReference type="PANTHER" id="PTHR19271:SF16">
    <property type="entry name" value="CYTOCHROME B"/>
    <property type="match status" value="1"/>
</dbReference>
<evidence type="ECO:0000256" key="15">
    <source>
        <dbReference type="ARBA" id="ARBA00023136"/>
    </source>
</evidence>
<comment type="cofactor">
    <cofactor evidence="18">
        <name>heme</name>
        <dbReference type="ChEBI" id="CHEBI:30413"/>
    </cofactor>
    <text evidence="18">Binds 2 heme groups non-covalently.</text>
</comment>
<protein>
    <recommendedName>
        <fullName evidence="3 19">Cytochrome b</fullName>
    </recommendedName>
</protein>
<evidence type="ECO:0000256" key="10">
    <source>
        <dbReference type="ARBA" id="ARBA00022982"/>
    </source>
</evidence>
<dbReference type="Pfam" id="PF00033">
    <property type="entry name" value="Cytochrome_B"/>
    <property type="match status" value="1"/>
</dbReference>
<reference evidence="22" key="1">
    <citation type="journal article" date="2012" name="Syst. Biol.">
        <title>Phylogeny and biogeography of the core babblers (aves: timaliidae).</title>
        <authorList>
            <person name="Moyle R.G."/>
            <person name="Andersen M.J."/>
            <person name="Oliveros C.H."/>
            <person name="Steinheimer F."/>
            <person name="Reddy S."/>
        </authorList>
    </citation>
    <scope>NUCLEOTIDE SEQUENCE</scope>
</reference>
<dbReference type="PIRSF" id="PIRSF038885">
    <property type="entry name" value="COB"/>
    <property type="match status" value="1"/>
</dbReference>
<keyword evidence="13" id="KW-0830">Ubiquinone</keyword>
<evidence type="ECO:0000256" key="2">
    <source>
        <dbReference type="ARBA" id="ARBA00004448"/>
    </source>
</evidence>
<feature type="transmembrane region" description="Helical" evidence="19">
    <location>
        <begin position="88"/>
        <end position="108"/>
    </location>
</feature>
<dbReference type="GO" id="GO:0008121">
    <property type="term" value="F:quinol-cytochrome-c reductase activity"/>
    <property type="evidence" value="ECO:0007669"/>
    <property type="project" value="InterPro"/>
</dbReference>
<dbReference type="GO" id="GO:0045275">
    <property type="term" value="C:respiratory chain complex III"/>
    <property type="evidence" value="ECO:0007669"/>
    <property type="project" value="InterPro"/>
</dbReference>
<evidence type="ECO:0000256" key="4">
    <source>
        <dbReference type="ARBA" id="ARBA00022448"/>
    </source>
</evidence>
<comment type="similarity">
    <text evidence="16 19">Belongs to the cytochrome b family.</text>
</comment>
<feature type="binding site" evidence="17">
    <location>
        <position position="202"/>
    </location>
    <ligand>
        <name>a ubiquinone</name>
        <dbReference type="ChEBI" id="CHEBI:16389"/>
    </ligand>
</feature>
<sequence>MTPNLRKNHPLLKIVNDALIDLPTPSNISTWWNFGSLLGLCLITQIVTGLLLAMHYTADTSLAFESVAHTCRNVQFGWLIRNLHANGASFFFICIYFHIGRGIYYGSYLNKETWNVGVVLLLALMATAFVGYVLPWGQMSFWGATVITNLFSAIPYIGQTLVEWLWGGFSVDNPTLTRFFAIHFLLPFLIVGLTLVHLTFLHETGSNNPLGIPSDCDKIPFHPYYSIKDILGFAFMFVSLVSLALFAPNLLGDPENFTPANPLATPPHIKPEWYFLFAYAILRSIPNKLGGVLALAASVLVLFLIPLLHTSKLRSMTFRPLSQILFWTLVANLLVLTWVGSQPVEHPFIIIGQLASISYFTIILVLFPLVSILENKMLKL</sequence>
<evidence type="ECO:0000256" key="12">
    <source>
        <dbReference type="ARBA" id="ARBA00023004"/>
    </source>
</evidence>
<evidence type="ECO:0000256" key="6">
    <source>
        <dbReference type="ARBA" id="ARBA00022660"/>
    </source>
</evidence>
<accession>H6VFL9</accession>
<reference evidence="23" key="2">
    <citation type="journal article" date="2014" name="Mitochondrial DNA">
        <title>The complete mitochondrial genome of Garrulax cineraceus (Aves, Passeriformes, Timaliidae).</title>
        <authorList>
            <person name="Xue H."/>
            <person name="Zhang H."/>
            <person name="Li Y."/>
            <person name="Wu X."/>
            <person name="Yan P."/>
            <person name="Wu X.B."/>
        </authorList>
    </citation>
    <scope>NUCLEOTIDE SEQUENCE</scope>
</reference>
<comment type="cofactor">
    <cofactor evidence="19">
        <name>heme b</name>
        <dbReference type="ChEBI" id="CHEBI:60344"/>
    </cofactor>
    <text evidence="19">Binds 2 heme groups non-covalently.</text>
</comment>
<keyword evidence="4 19" id="KW-0813">Transport</keyword>
<feature type="domain" description="Cytochrome b/b6 C-terminal region profile" evidence="21">
    <location>
        <begin position="211"/>
        <end position="380"/>
    </location>
</feature>
<evidence type="ECO:0000256" key="14">
    <source>
        <dbReference type="ARBA" id="ARBA00023128"/>
    </source>
</evidence>
<evidence type="ECO:0000256" key="7">
    <source>
        <dbReference type="ARBA" id="ARBA00022692"/>
    </source>
</evidence>
<keyword evidence="15 19" id="KW-0472">Membrane</keyword>
<evidence type="ECO:0000256" key="18">
    <source>
        <dbReference type="PIRSR" id="PIRSR038885-2"/>
    </source>
</evidence>
<keyword evidence="5 18" id="KW-0349">Heme</keyword>
<feature type="transmembrane region" description="Helical" evidence="19">
    <location>
        <begin position="289"/>
        <end position="309"/>
    </location>
</feature>
<feature type="transmembrane region" description="Helical" evidence="19">
    <location>
        <begin position="31"/>
        <end position="53"/>
    </location>
</feature>
<dbReference type="RefSeq" id="YP_009048459.1">
    <property type="nucleotide sequence ID" value="NC_024553.1"/>
</dbReference>
<evidence type="ECO:0000256" key="16">
    <source>
        <dbReference type="ARBA" id="ARBA00061233"/>
    </source>
</evidence>
<evidence type="ECO:0000259" key="21">
    <source>
        <dbReference type="PROSITE" id="PS51003"/>
    </source>
</evidence>
<feature type="binding site" description="axial binding residue" evidence="18">
    <location>
        <position position="183"/>
    </location>
    <ligand>
        <name>heme b</name>
        <dbReference type="ChEBI" id="CHEBI:60344"/>
        <label>b562</label>
    </ligand>
    <ligandPart>
        <name>Fe</name>
        <dbReference type="ChEBI" id="CHEBI:18248"/>
    </ligandPart>
</feature>
<dbReference type="CDD" id="cd00290">
    <property type="entry name" value="cytochrome_b_C"/>
    <property type="match status" value="1"/>
</dbReference>
<keyword evidence="6 19" id="KW-0679">Respiratory chain</keyword>
<dbReference type="GeneID" id="19908499"/>
<dbReference type="InterPro" id="IPR030689">
    <property type="entry name" value="Cytochrome_b"/>
</dbReference>
<evidence type="ECO:0000313" key="23">
    <source>
        <dbReference type="EMBL" id="AHI51901.1"/>
    </source>
</evidence>
<dbReference type="InterPro" id="IPR005798">
    <property type="entry name" value="Cyt_b/b6_C"/>
</dbReference>
<feature type="transmembrane region" description="Helical" evidence="19">
    <location>
        <begin position="230"/>
        <end position="251"/>
    </location>
</feature>
<dbReference type="Gene3D" id="1.20.810.10">
    <property type="entry name" value="Cytochrome Bc1 Complex, Chain C"/>
    <property type="match status" value="1"/>
</dbReference>
<dbReference type="InterPro" id="IPR027387">
    <property type="entry name" value="Cytb/b6-like_sf"/>
</dbReference>
<comment type="subcellular location">
    <subcellularLocation>
        <location evidence="2">Mitochondrion inner membrane</location>
        <topology evidence="2">Multi-pass membrane protein</topology>
    </subcellularLocation>
</comment>
<evidence type="ECO:0000256" key="8">
    <source>
        <dbReference type="ARBA" id="ARBA00022723"/>
    </source>
</evidence>
<evidence type="ECO:0000256" key="1">
    <source>
        <dbReference type="ARBA" id="ARBA00002566"/>
    </source>
</evidence>
<evidence type="ECO:0000259" key="20">
    <source>
        <dbReference type="PROSITE" id="PS51002"/>
    </source>
</evidence>
<keyword evidence="8 18" id="KW-0479">Metal-binding</keyword>
<dbReference type="Pfam" id="PF00032">
    <property type="entry name" value="Cytochrom_B_C"/>
    <property type="match status" value="1"/>
</dbReference>
<feature type="transmembrane region" description="Helical" evidence="19">
    <location>
        <begin position="321"/>
        <end position="341"/>
    </location>
</feature>
<comment type="function">
    <text evidence="1 19">Component of the ubiquinol-cytochrome c reductase complex (complex III or cytochrome b-c1 complex) that is part of the mitochondrial respiratory chain. The b-c1 complex mediates electron transfer from ubiquinol to cytochrome c. Contributes to the generation of a proton gradient across the mitochondrial membrane that is then used for ATP synthesis.</text>
</comment>
<feature type="transmembrane region" description="Helical" evidence="19">
    <location>
        <begin position="347"/>
        <end position="373"/>
    </location>
</feature>
<dbReference type="InterPro" id="IPR036150">
    <property type="entry name" value="Cyt_b/b6_C_sf"/>
</dbReference>
<dbReference type="GO" id="GO:0005743">
    <property type="term" value="C:mitochondrial inner membrane"/>
    <property type="evidence" value="ECO:0007669"/>
    <property type="project" value="UniProtKB-SubCell"/>
</dbReference>
<dbReference type="EMBL" id="JN827026">
    <property type="protein sequence ID" value="AFB19928.1"/>
    <property type="molecule type" value="Genomic_DNA"/>
</dbReference>
<dbReference type="FunFam" id="1.20.810.10:FF:000002">
    <property type="entry name" value="Cytochrome b"/>
    <property type="match status" value="1"/>
</dbReference>
<evidence type="ECO:0000256" key="19">
    <source>
        <dbReference type="RuleBase" id="RU362117"/>
    </source>
</evidence>
<geneLocation type="mitochondrion" evidence="22"/>
<evidence type="ECO:0000256" key="11">
    <source>
        <dbReference type="ARBA" id="ARBA00022989"/>
    </source>
</evidence>
<dbReference type="PANTHER" id="PTHR19271">
    <property type="entry name" value="CYTOCHROME B"/>
    <property type="match status" value="1"/>
</dbReference>
<dbReference type="InterPro" id="IPR048260">
    <property type="entry name" value="Cytochrome_b_C_euk/bac"/>
</dbReference>
<feature type="binding site" description="axial binding residue" evidence="18">
    <location>
        <position position="84"/>
    </location>
    <ligand>
        <name>heme b</name>
        <dbReference type="ChEBI" id="CHEBI:60344"/>
        <label>b562</label>
    </ligand>
    <ligandPart>
        <name>Fe</name>
        <dbReference type="ChEBI" id="CHEBI:18248"/>
    </ligandPart>
</feature>
<dbReference type="InterPro" id="IPR016174">
    <property type="entry name" value="Di-haem_cyt_TM"/>
</dbReference>
<name>H6VFL9_9PASS</name>
<keyword evidence="9" id="KW-0999">Mitochondrion inner membrane</keyword>
<evidence type="ECO:0000256" key="17">
    <source>
        <dbReference type="PIRSR" id="PIRSR038885-1"/>
    </source>
</evidence>
<evidence type="ECO:0000256" key="5">
    <source>
        <dbReference type="ARBA" id="ARBA00022617"/>
    </source>
</evidence>
<keyword evidence="11 19" id="KW-1133">Transmembrane helix</keyword>
<dbReference type="GO" id="GO:0016491">
    <property type="term" value="F:oxidoreductase activity"/>
    <property type="evidence" value="ECO:0007669"/>
    <property type="project" value="UniProtKB-UniRule"/>
</dbReference>
<feature type="binding site" description="axial binding residue" evidence="18">
    <location>
        <position position="98"/>
    </location>
    <ligand>
        <name>heme b</name>
        <dbReference type="ChEBI" id="CHEBI:60344"/>
        <label>b566</label>
    </ligand>
    <ligandPart>
        <name>Fe</name>
        <dbReference type="ChEBI" id="CHEBI:18248"/>
    </ligandPart>
</feature>